<dbReference type="InterPro" id="IPR050400">
    <property type="entry name" value="Bact_Cytoskel_RodZ"/>
</dbReference>
<feature type="region of interest" description="Disordered" evidence="1">
    <location>
        <begin position="79"/>
        <end position="107"/>
    </location>
</feature>
<keyword evidence="5" id="KW-1185">Reference proteome</keyword>
<dbReference type="GO" id="GO:0003677">
    <property type="term" value="F:DNA binding"/>
    <property type="evidence" value="ECO:0007669"/>
    <property type="project" value="InterPro"/>
</dbReference>
<evidence type="ECO:0000256" key="1">
    <source>
        <dbReference type="SAM" id="MobiDB-lite"/>
    </source>
</evidence>
<dbReference type="Pfam" id="PF13464">
    <property type="entry name" value="RodZ_C"/>
    <property type="match status" value="1"/>
</dbReference>
<dbReference type="STRING" id="1423812.FD20_GL000892"/>
<organism evidence="4 5">
    <name type="scientific">Liquorilactobacillus uvarum DSM 19971</name>
    <dbReference type="NCBI Taxonomy" id="1423812"/>
    <lineage>
        <taxon>Bacteria</taxon>
        <taxon>Bacillati</taxon>
        <taxon>Bacillota</taxon>
        <taxon>Bacilli</taxon>
        <taxon>Lactobacillales</taxon>
        <taxon>Lactobacillaceae</taxon>
        <taxon>Liquorilactobacillus</taxon>
    </lineage>
</organism>
<feature type="compositionally biased region" description="Low complexity" evidence="1">
    <location>
        <begin position="152"/>
        <end position="173"/>
    </location>
</feature>
<dbReference type="SUPFAM" id="SSF47413">
    <property type="entry name" value="lambda repressor-like DNA-binding domains"/>
    <property type="match status" value="1"/>
</dbReference>
<dbReference type="Pfam" id="PF13413">
    <property type="entry name" value="HTH_25"/>
    <property type="match status" value="1"/>
</dbReference>
<evidence type="ECO:0000313" key="4">
    <source>
        <dbReference type="EMBL" id="KRL38820.1"/>
    </source>
</evidence>
<feature type="compositionally biased region" description="Basic residues" evidence="1">
    <location>
        <begin position="194"/>
        <end position="206"/>
    </location>
</feature>
<sequence length="311" mass="34252">MESFDMTEIGKKLKNARIEKGYTLDDLQQITKIQKRYLIAIEDERFEALPGDFYVKAFVRQYADTVGLNSEELLNSIGEGAAKQQESDPDKSESREDTRKRIEATRQSMEKTNNFNRFLSYLPTIIIVLIVVAILGSIYFVAWNKHQKTADSQQIQSSSTKVSVSSDGTSTSKKNAEEKKVTKKSSSSVSSSSVKKKSSSKTKKKVQLSLASNSGSSFVYNLKNSSKTNTVKVSVKDSSAWTAVSADGTQQWQGTLSSGADHEVKIPEGSSSITINLGNSKATKISINGHSFNFLKDNSSLTVRTLTLKIK</sequence>
<dbReference type="Gene3D" id="1.10.260.40">
    <property type="entry name" value="lambda repressor-like DNA-binding domains"/>
    <property type="match status" value="1"/>
</dbReference>
<feature type="compositionally biased region" description="Low complexity" evidence="1">
    <location>
        <begin position="184"/>
        <end position="193"/>
    </location>
</feature>
<keyword evidence="2" id="KW-1133">Transmembrane helix</keyword>
<dbReference type="PANTHER" id="PTHR34475">
    <property type="match status" value="1"/>
</dbReference>
<feature type="region of interest" description="Disordered" evidence="1">
    <location>
        <begin position="151"/>
        <end position="208"/>
    </location>
</feature>
<dbReference type="InterPro" id="IPR025194">
    <property type="entry name" value="RodZ-like_C"/>
</dbReference>
<protein>
    <submittedName>
        <fullName evidence="4">Transcriptional regulator</fullName>
    </submittedName>
</protein>
<evidence type="ECO:0000259" key="3">
    <source>
        <dbReference type="Pfam" id="PF13464"/>
    </source>
</evidence>
<name>A0A0R1Q7D8_9LACO</name>
<keyword evidence="2" id="KW-0472">Membrane</keyword>
<dbReference type="InterPro" id="IPR010982">
    <property type="entry name" value="Lambda_DNA-bd_dom_sf"/>
</dbReference>
<evidence type="ECO:0000313" key="5">
    <source>
        <dbReference type="Proteomes" id="UP000051155"/>
    </source>
</evidence>
<comment type="caution">
    <text evidence="4">The sequence shown here is derived from an EMBL/GenBank/DDBJ whole genome shotgun (WGS) entry which is preliminary data.</text>
</comment>
<dbReference type="PANTHER" id="PTHR34475:SF1">
    <property type="entry name" value="CYTOSKELETON PROTEIN RODZ"/>
    <property type="match status" value="1"/>
</dbReference>
<feature type="compositionally biased region" description="Basic and acidic residues" evidence="1">
    <location>
        <begin position="85"/>
        <end position="104"/>
    </location>
</feature>
<gene>
    <name evidence="4" type="ORF">FD20_GL000892</name>
</gene>
<dbReference type="EMBL" id="AZEG01000002">
    <property type="protein sequence ID" value="KRL38820.1"/>
    <property type="molecule type" value="Genomic_DNA"/>
</dbReference>
<keyword evidence="2" id="KW-0812">Transmembrane</keyword>
<dbReference type="Proteomes" id="UP000051155">
    <property type="component" value="Unassembled WGS sequence"/>
</dbReference>
<accession>A0A0R1Q7D8</accession>
<proteinExistence type="predicted"/>
<reference evidence="4 5" key="1">
    <citation type="journal article" date="2015" name="Genome Announc.">
        <title>Expanding the biotechnology potential of lactobacilli through comparative genomics of 213 strains and associated genera.</title>
        <authorList>
            <person name="Sun Z."/>
            <person name="Harris H.M."/>
            <person name="McCann A."/>
            <person name="Guo C."/>
            <person name="Argimon S."/>
            <person name="Zhang W."/>
            <person name="Yang X."/>
            <person name="Jeffery I.B."/>
            <person name="Cooney J.C."/>
            <person name="Kagawa T.F."/>
            <person name="Liu W."/>
            <person name="Song Y."/>
            <person name="Salvetti E."/>
            <person name="Wrobel A."/>
            <person name="Rasinkangas P."/>
            <person name="Parkhill J."/>
            <person name="Rea M.C."/>
            <person name="O'Sullivan O."/>
            <person name="Ritari J."/>
            <person name="Douillard F.P."/>
            <person name="Paul Ross R."/>
            <person name="Yang R."/>
            <person name="Briner A.E."/>
            <person name="Felis G.E."/>
            <person name="de Vos W.M."/>
            <person name="Barrangou R."/>
            <person name="Klaenhammer T.R."/>
            <person name="Caufield P.W."/>
            <person name="Cui Y."/>
            <person name="Zhang H."/>
            <person name="O'Toole P.W."/>
        </authorList>
    </citation>
    <scope>NUCLEOTIDE SEQUENCE [LARGE SCALE GENOMIC DNA]</scope>
    <source>
        <strain evidence="4 5">DSM 19971</strain>
    </source>
</reference>
<dbReference type="PATRIC" id="fig|1423812.3.peg.957"/>
<dbReference type="AlphaFoldDB" id="A0A0R1Q7D8"/>
<feature type="transmembrane region" description="Helical" evidence="2">
    <location>
        <begin position="118"/>
        <end position="143"/>
    </location>
</feature>
<evidence type="ECO:0000256" key="2">
    <source>
        <dbReference type="SAM" id="Phobius"/>
    </source>
</evidence>
<feature type="domain" description="Cytoskeleton protein RodZ-like C-terminal" evidence="3">
    <location>
        <begin position="239"/>
        <end position="304"/>
    </location>
</feature>